<reference evidence="1 2" key="1">
    <citation type="submission" date="2013-11" db="EMBL/GenBank/DDBJ databases">
        <title>Genome sequencing of Stegodyphus mimosarum.</title>
        <authorList>
            <person name="Bechsgaard J."/>
        </authorList>
    </citation>
    <scope>NUCLEOTIDE SEQUENCE [LARGE SCALE GENOMIC DNA]</scope>
</reference>
<accession>A0A087UE10</accession>
<evidence type="ECO:0000313" key="2">
    <source>
        <dbReference type="Proteomes" id="UP000054359"/>
    </source>
</evidence>
<dbReference type="Proteomes" id="UP000054359">
    <property type="component" value="Unassembled WGS sequence"/>
</dbReference>
<sequence>MDESQMIYALQNSLSLHSYQIDVNQIIHFYAVLQL</sequence>
<keyword evidence="2" id="KW-1185">Reference proteome</keyword>
<name>A0A087UE10_STEMI</name>
<dbReference type="EMBL" id="KK119396">
    <property type="protein sequence ID" value="KFM75599.1"/>
    <property type="molecule type" value="Genomic_DNA"/>
</dbReference>
<protein>
    <submittedName>
        <fullName evidence="1">Uncharacterized protein</fullName>
    </submittedName>
</protein>
<organism evidence="1 2">
    <name type="scientific">Stegodyphus mimosarum</name>
    <name type="common">African social velvet spider</name>
    <dbReference type="NCBI Taxonomy" id="407821"/>
    <lineage>
        <taxon>Eukaryota</taxon>
        <taxon>Metazoa</taxon>
        <taxon>Ecdysozoa</taxon>
        <taxon>Arthropoda</taxon>
        <taxon>Chelicerata</taxon>
        <taxon>Arachnida</taxon>
        <taxon>Araneae</taxon>
        <taxon>Araneomorphae</taxon>
        <taxon>Entelegynae</taxon>
        <taxon>Eresoidea</taxon>
        <taxon>Eresidae</taxon>
        <taxon>Stegodyphus</taxon>
    </lineage>
</organism>
<feature type="non-terminal residue" evidence="1">
    <location>
        <position position="35"/>
    </location>
</feature>
<dbReference type="AlphaFoldDB" id="A0A087UE10"/>
<gene>
    <name evidence="1" type="ORF">X975_05481</name>
</gene>
<evidence type="ECO:0000313" key="1">
    <source>
        <dbReference type="EMBL" id="KFM75599.1"/>
    </source>
</evidence>
<proteinExistence type="predicted"/>